<evidence type="ECO:0000256" key="3">
    <source>
        <dbReference type="ARBA" id="ARBA00022528"/>
    </source>
</evidence>
<dbReference type="SUPFAM" id="SSF81296">
    <property type="entry name" value="E set domains"/>
    <property type="match status" value="1"/>
</dbReference>
<dbReference type="CDD" id="cd02856">
    <property type="entry name" value="E_set_GDE_Isoamylase_N"/>
    <property type="match status" value="1"/>
</dbReference>
<evidence type="ECO:0000256" key="1">
    <source>
        <dbReference type="ARBA" id="ARBA00004229"/>
    </source>
</evidence>
<dbReference type="InterPro" id="IPR004193">
    <property type="entry name" value="Glyco_hydro_13_N"/>
</dbReference>
<dbReference type="EC" id="3.2.1.68" evidence="8"/>
<dbReference type="AlphaFoldDB" id="A0AAV1I5Y8"/>
<keyword evidence="4" id="KW-0934">Plastid</keyword>
<evidence type="ECO:0000313" key="11">
    <source>
        <dbReference type="EMBL" id="CAK0781558.1"/>
    </source>
</evidence>
<dbReference type="GO" id="GO:0019156">
    <property type="term" value="F:isoamylase activity"/>
    <property type="evidence" value="ECO:0007669"/>
    <property type="project" value="UniProtKB-EC"/>
</dbReference>
<feature type="domain" description="Glycosyl hydrolase family 13 catalytic" evidence="10">
    <location>
        <begin position="247"/>
        <end position="665"/>
    </location>
</feature>
<dbReference type="GO" id="GO:0005975">
    <property type="term" value="P:carbohydrate metabolic process"/>
    <property type="evidence" value="ECO:0007669"/>
    <property type="project" value="InterPro"/>
</dbReference>
<gene>
    <name evidence="11" type="ORF">CVIRNUC_005404</name>
</gene>
<dbReference type="SMART" id="SM00642">
    <property type="entry name" value="Aamy"/>
    <property type="match status" value="1"/>
</dbReference>
<proteinExistence type="inferred from homology"/>
<dbReference type="Pfam" id="PF00128">
    <property type="entry name" value="Alpha-amylase"/>
    <property type="match status" value="1"/>
</dbReference>
<comment type="similarity">
    <text evidence="2">Belongs to the glycosyl hydrolase 13 family.</text>
</comment>
<keyword evidence="5" id="KW-0378">Hydrolase</keyword>
<name>A0AAV1I5Y8_9CHLO</name>
<sequence length="772" mass="86449">MVAAGLNCFTQGPCLSDSNHSCLSQHRTAFRASMLRMGNMCARSSGESSKSRLKSARQAVYALMRTASKKATETATPAKPGPFKRISVQPGTPEPLGPSKISDTAKSGVNFALHSEHASKVTLILSDRDDKNTVEIPLEGEHHRSGNVWHAAIHGCPLSGVLYGYRVEGETGWETGDRWDSTRVLLDPYAPLVKGRAKFAERDQFERFEQERGSVFRGTFELDAAPFSWGKDYKRPNLGPEEIIVYEMGVRSFTADESSRVGQGQEGTFAGLMAKIPHLVELGVTAVELLPVFEYDELEFQRAPNPRDHMVNIWGYSHLSFLAPMSRFGSGARGPAAAAREFKQLVKALHGAGIEVILDVVYNHTVEGGDDNPYTMSWRGIDNRTYYMVDTSQYIQLLNYSGCGNTISGNHPVTKQLIIDSCKRWVEEYHVDGFRFDLASALCRDPLGQPMTAPPLIREMANDPVLSKVKLLAEPWDCGGLYQVGSFPNWDVWGEWNGKFRDDVRRFVKGDQGMKAAFATRLAGSADLYNVNKRKPTDSVNFVIAHDGFTLYDLVSYNEKHNDQNGEGNRDGSNDNFSWNCGVEGETDDGKVNALRQSQMRNMHMALMLSQGTPMLLMGDEYAQTRHGNNNWYGHDTKLTRFDWNALDAVKDSFFRFYSGLIKFRRQHPLLGQKDFLSPQDITWHEDNWDNPESKFLAFSLHDRGDGCGDLWAAFNAHDYPVPTHLPAGKNWVRVADTSLQSPKDFTPSSDRVLEGLYEVNPYTSVLFKELV</sequence>
<dbReference type="SUPFAM" id="SSF51011">
    <property type="entry name" value="Glycosyl hydrolase domain"/>
    <property type="match status" value="1"/>
</dbReference>
<protein>
    <recommendedName>
        <fullName evidence="8">isoamylase</fullName>
        <ecNumber evidence="8">3.2.1.68</ecNumber>
    </recommendedName>
</protein>
<dbReference type="CDD" id="cd11326">
    <property type="entry name" value="AmyAc_Glg_debranch"/>
    <property type="match status" value="1"/>
</dbReference>
<accession>A0AAV1I5Y8</accession>
<evidence type="ECO:0000256" key="5">
    <source>
        <dbReference type="ARBA" id="ARBA00022801"/>
    </source>
</evidence>
<dbReference type="InterPro" id="IPR044505">
    <property type="entry name" value="GlgX_Isoamylase_N_E_set"/>
</dbReference>
<dbReference type="InterPro" id="IPR048650">
    <property type="entry name" value="ISOA1-3-like_C"/>
</dbReference>
<evidence type="ECO:0000256" key="9">
    <source>
        <dbReference type="SAM" id="MobiDB-lite"/>
    </source>
</evidence>
<evidence type="ECO:0000259" key="10">
    <source>
        <dbReference type="SMART" id="SM00642"/>
    </source>
</evidence>
<evidence type="ECO:0000256" key="6">
    <source>
        <dbReference type="ARBA" id="ARBA00022946"/>
    </source>
</evidence>
<keyword evidence="12" id="KW-1185">Reference proteome</keyword>
<organism evidence="11 12">
    <name type="scientific">Coccomyxa viridis</name>
    <dbReference type="NCBI Taxonomy" id="1274662"/>
    <lineage>
        <taxon>Eukaryota</taxon>
        <taxon>Viridiplantae</taxon>
        <taxon>Chlorophyta</taxon>
        <taxon>core chlorophytes</taxon>
        <taxon>Trebouxiophyceae</taxon>
        <taxon>Trebouxiophyceae incertae sedis</taxon>
        <taxon>Coccomyxaceae</taxon>
        <taxon>Coccomyxa</taxon>
    </lineage>
</organism>
<evidence type="ECO:0000256" key="8">
    <source>
        <dbReference type="ARBA" id="ARBA00066531"/>
    </source>
</evidence>
<dbReference type="InterPro" id="IPR006047">
    <property type="entry name" value="GH13_cat_dom"/>
</dbReference>
<dbReference type="SUPFAM" id="SSF51445">
    <property type="entry name" value="(Trans)glycosidases"/>
    <property type="match status" value="1"/>
</dbReference>
<evidence type="ECO:0000256" key="4">
    <source>
        <dbReference type="ARBA" id="ARBA00022640"/>
    </source>
</evidence>
<dbReference type="InterPro" id="IPR017853">
    <property type="entry name" value="GH"/>
</dbReference>
<dbReference type="Pfam" id="PF21156">
    <property type="entry name" value="ISOA1-3_C"/>
    <property type="match status" value="1"/>
</dbReference>
<comment type="catalytic activity">
    <reaction evidence="7">
        <text>Hydrolysis of (1-&gt;6)-alpha-D-glucosidic branch linkages in glycogen, amylopectin and their beta-limit dextrins.</text>
        <dbReference type="EC" id="3.2.1.68"/>
    </reaction>
</comment>
<dbReference type="Proteomes" id="UP001314263">
    <property type="component" value="Unassembled WGS sequence"/>
</dbReference>
<dbReference type="InterPro" id="IPR014756">
    <property type="entry name" value="Ig_E-set"/>
</dbReference>
<evidence type="ECO:0000256" key="7">
    <source>
        <dbReference type="ARBA" id="ARBA00051664"/>
    </source>
</evidence>
<dbReference type="FunFam" id="3.20.20.80:FF:000054">
    <property type="entry name" value="Glycogen debranching enzyme"/>
    <property type="match status" value="1"/>
</dbReference>
<comment type="subcellular location">
    <subcellularLocation>
        <location evidence="1">Plastid</location>
        <location evidence="1">Chloroplast</location>
    </subcellularLocation>
</comment>
<dbReference type="Gene3D" id="3.20.20.80">
    <property type="entry name" value="Glycosidases"/>
    <property type="match status" value="1"/>
</dbReference>
<dbReference type="PANTHER" id="PTHR43002">
    <property type="entry name" value="GLYCOGEN DEBRANCHING ENZYME"/>
    <property type="match status" value="1"/>
</dbReference>
<evidence type="ECO:0000256" key="2">
    <source>
        <dbReference type="ARBA" id="ARBA00008061"/>
    </source>
</evidence>
<dbReference type="Pfam" id="PF02922">
    <property type="entry name" value="CBM_48"/>
    <property type="match status" value="1"/>
</dbReference>
<comment type="caution">
    <text evidence="11">The sequence shown here is derived from an EMBL/GenBank/DDBJ whole genome shotgun (WGS) entry which is preliminary data.</text>
</comment>
<dbReference type="GO" id="GO:0009507">
    <property type="term" value="C:chloroplast"/>
    <property type="evidence" value="ECO:0007669"/>
    <property type="project" value="UniProtKB-SubCell"/>
</dbReference>
<dbReference type="InterPro" id="IPR013780">
    <property type="entry name" value="Glyco_hydro_b"/>
</dbReference>
<dbReference type="Gene3D" id="2.60.40.1180">
    <property type="entry name" value="Golgi alpha-mannosidase II"/>
    <property type="match status" value="1"/>
</dbReference>
<evidence type="ECO:0000313" key="12">
    <source>
        <dbReference type="Proteomes" id="UP001314263"/>
    </source>
</evidence>
<reference evidence="11 12" key="1">
    <citation type="submission" date="2023-10" db="EMBL/GenBank/DDBJ databases">
        <authorList>
            <person name="Maclean D."/>
            <person name="Macfadyen A."/>
        </authorList>
    </citation>
    <scope>NUCLEOTIDE SEQUENCE [LARGE SCALE GENOMIC DNA]</scope>
</reference>
<feature type="region of interest" description="Disordered" evidence="9">
    <location>
        <begin position="70"/>
        <end position="98"/>
    </location>
</feature>
<keyword evidence="6" id="KW-0809">Transit peptide</keyword>
<keyword evidence="3" id="KW-0150">Chloroplast</keyword>
<dbReference type="InterPro" id="IPR013783">
    <property type="entry name" value="Ig-like_fold"/>
</dbReference>
<dbReference type="Gene3D" id="2.60.40.10">
    <property type="entry name" value="Immunoglobulins"/>
    <property type="match status" value="1"/>
</dbReference>
<dbReference type="EMBL" id="CAUYUE010000006">
    <property type="protein sequence ID" value="CAK0781558.1"/>
    <property type="molecule type" value="Genomic_DNA"/>
</dbReference>